<dbReference type="PROSITE" id="PS00109">
    <property type="entry name" value="PROTEIN_KINASE_TYR"/>
    <property type="match status" value="1"/>
</dbReference>
<evidence type="ECO:0000313" key="22">
    <source>
        <dbReference type="Proteomes" id="UP000241769"/>
    </source>
</evidence>
<keyword evidence="7" id="KW-0677">Repeat</keyword>
<feature type="signal peptide" evidence="19">
    <location>
        <begin position="1"/>
        <end position="19"/>
    </location>
</feature>
<dbReference type="SUPFAM" id="SSF52058">
    <property type="entry name" value="L domain-like"/>
    <property type="match status" value="1"/>
</dbReference>
<evidence type="ECO:0000256" key="7">
    <source>
        <dbReference type="ARBA" id="ARBA00022737"/>
    </source>
</evidence>
<comment type="caution">
    <text evidence="21">The sequence shown here is derived from an EMBL/GenBank/DDBJ whole genome shotgun (WGS) entry which is preliminary data.</text>
</comment>
<dbReference type="FunFam" id="3.80.10.10:FF:000383">
    <property type="entry name" value="Leucine-rich repeat receptor protein kinase EMS1"/>
    <property type="match status" value="1"/>
</dbReference>
<dbReference type="PRINTS" id="PR00109">
    <property type="entry name" value="TYRKINASE"/>
</dbReference>
<keyword evidence="2" id="KW-1003">Cell membrane</keyword>
<keyword evidence="6 19" id="KW-0732">Signal</keyword>
<keyword evidence="10 16" id="KW-0067">ATP-binding</keyword>
<dbReference type="PANTHER" id="PTHR48052:SF8">
    <property type="entry name" value="LRR RECEPTOR-LIKE SERINE_THREONINE-PROTEIN KINASE FLS2"/>
    <property type="match status" value="1"/>
</dbReference>
<evidence type="ECO:0000256" key="11">
    <source>
        <dbReference type="ARBA" id="ARBA00022989"/>
    </source>
</evidence>
<evidence type="ECO:0000256" key="5">
    <source>
        <dbReference type="ARBA" id="ARBA00022692"/>
    </source>
</evidence>
<name>A0A2P6P0C3_9EUKA</name>
<comment type="subcellular location">
    <subcellularLocation>
        <location evidence="1">Cell membrane</location>
    </subcellularLocation>
    <subcellularLocation>
        <location evidence="15">Endomembrane system</location>
        <topology evidence="15">Single-pass membrane protein</topology>
    </subcellularLocation>
</comment>
<evidence type="ECO:0000256" key="14">
    <source>
        <dbReference type="ARBA" id="ARBA00023180"/>
    </source>
</evidence>
<evidence type="ECO:0000259" key="20">
    <source>
        <dbReference type="PROSITE" id="PS50011"/>
    </source>
</evidence>
<dbReference type="InterPro" id="IPR032675">
    <property type="entry name" value="LRR_dom_sf"/>
</dbReference>
<dbReference type="SMART" id="SM00369">
    <property type="entry name" value="LRR_TYP"/>
    <property type="match status" value="8"/>
</dbReference>
<dbReference type="Pfam" id="PF07714">
    <property type="entry name" value="PK_Tyr_Ser-Thr"/>
    <property type="match status" value="1"/>
</dbReference>
<dbReference type="CDD" id="cd13999">
    <property type="entry name" value="STKc_MAP3K-like"/>
    <property type="match status" value="1"/>
</dbReference>
<evidence type="ECO:0000256" key="2">
    <source>
        <dbReference type="ARBA" id="ARBA00022475"/>
    </source>
</evidence>
<dbReference type="SMART" id="SM00219">
    <property type="entry name" value="TyrKc"/>
    <property type="match status" value="1"/>
</dbReference>
<dbReference type="Gene3D" id="3.80.10.10">
    <property type="entry name" value="Ribonuclease Inhibitor"/>
    <property type="match status" value="6"/>
</dbReference>
<dbReference type="FunFam" id="3.80.10.10:FF:000095">
    <property type="entry name" value="LRR receptor-like serine/threonine-protein kinase GSO1"/>
    <property type="match status" value="1"/>
</dbReference>
<dbReference type="InterPro" id="IPR001611">
    <property type="entry name" value="Leu-rich_rpt"/>
</dbReference>
<dbReference type="GO" id="GO:0005524">
    <property type="term" value="F:ATP binding"/>
    <property type="evidence" value="ECO:0007669"/>
    <property type="project" value="UniProtKB-UniRule"/>
</dbReference>
<evidence type="ECO:0000256" key="15">
    <source>
        <dbReference type="ARBA" id="ARBA00037847"/>
    </source>
</evidence>
<dbReference type="InterPro" id="IPR008266">
    <property type="entry name" value="Tyr_kinase_AS"/>
</dbReference>
<dbReference type="EMBL" id="MDYQ01000002">
    <property type="protein sequence ID" value="PRP89652.1"/>
    <property type="molecule type" value="Genomic_DNA"/>
</dbReference>
<proteinExistence type="predicted"/>
<dbReference type="InterPro" id="IPR000719">
    <property type="entry name" value="Prot_kinase_dom"/>
</dbReference>
<evidence type="ECO:0000256" key="19">
    <source>
        <dbReference type="SAM" id="SignalP"/>
    </source>
</evidence>
<organism evidence="21 22">
    <name type="scientific">Planoprotostelium fungivorum</name>
    <dbReference type="NCBI Taxonomy" id="1890364"/>
    <lineage>
        <taxon>Eukaryota</taxon>
        <taxon>Amoebozoa</taxon>
        <taxon>Evosea</taxon>
        <taxon>Variosea</taxon>
        <taxon>Cavosteliida</taxon>
        <taxon>Cavosteliaceae</taxon>
        <taxon>Planoprotostelium</taxon>
    </lineage>
</organism>
<keyword evidence="5 18" id="KW-0812">Transmembrane</keyword>
<evidence type="ECO:0000256" key="13">
    <source>
        <dbReference type="ARBA" id="ARBA00023170"/>
    </source>
</evidence>
<dbReference type="InterPro" id="IPR017441">
    <property type="entry name" value="Protein_kinase_ATP_BS"/>
</dbReference>
<keyword evidence="11 18" id="KW-1133">Transmembrane helix</keyword>
<keyword evidence="12 18" id="KW-0472">Membrane</keyword>
<dbReference type="InterPro" id="IPR020635">
    <property type="entry name" value="Tyr_kinase_cat_dom"/>
</dbReference>
<sequence length="1409" mass="153348">MDFRWLLVLFFVYFSAVQTDPAVLSAYQSFYNSTGGEVLHQPHPASSNVGCAGSHWLNHTGWDSDNNVCNFFGVTCSPAGVVAISLSGNNLTGSIDPTWFAAIANVSALDLSLNQLQGSLPSEINQLTSLKSLDISDNRFQSICNISSLRLSSLDVANNAFYNATFDSVAPLLPSSLFSLNISFCHLTGQMDALSSLKNLRKLDASNNYATAFFSDASSLSFLAFLNFSRNAAPGNLTALSFNIYLQVIDLGGNRIVGNLHYLERLVSIQFIRCSSNLIDGIIPNFVGNLQNLTVFDMASNQLSGPLPDNIAIHQKLQVLVLPFNLLGGPLPYYWNASSLLILSLGTCQFNGTIPPSMFQLKSMIVFVTGANRLTGELPSDLSSLSSLQEFYVSSNFHTGPLPQIWPPRTRIVEIDYNSFSGSIPDSMCNLFILSSIIATSNNLSSNLPQCMGRLQRLTSLKLGFNSFSGNVHSLANLSSLTTLTLTNNNFTGDLSTVFSLPSLQVVDLSSNGFSGVIPSTVEKLKGLTQLNLNDNKLTGRIPTAQLGSIPLQKLILSNNELTGYVPCFGSSLAYLDVSHNDLTSMDVRCYESNYQLTYLDISYNRISSTMPFGSATKKLQTLKISNNLIYGWLVTGANFRDYLLGLEYLDVSNNLLSGSVSFGLSQCKELTYVNLSRNSFSEGSLPEMWSSNLQQISVKGNRLDGTIPSNLCSLTSLNLLDLSDNSFTDQIPADIAYAFSLSYLDLSNNRLNGRITALSGLTNLNHIDLGSNQFEGQVPPLRSNPQMIDVSNNRLSGSITFINSLDALRVLDLHNNSFSGSVSLLSKNAKLISLDLSHNLFNGSLDVGLSSQIVHVNVSHNNMTGSISIGSTSLQTIDASYNSFTIVDSLDVYPTTTTCDLSTNNHIECPLPWSVLSRCNVPRCIVSNSTTATVVFHMEGQVSSFDRIKFLASIAAITNSSSNRFRIDDVKSGSVIAQVSISPPSSDAINEGSPMRVAQQLTTLSQTSRDVFSTEGIDLIDDITAPAPQSSNSDGKISSGAIIGIAVGCTVLLVLVIVISAIIIQQRNKTRLHRNSLIAIDLSQINLGAAKKSIVDHTELKDLNMIGSGAFGVVFKAKWRDISVAVKQIKAEYITEEQLKAFLSEVAILQGLRSHPNVVLFMGVTFPPQPLSMITEFCGGGSLFEYLRKNQVNWETKLKFIQGIEIDVKLTESTAVGMLHLHMEKVIHRDLAVRNILLTEHLVPKVADFGMSREQQTEDAGTTQSLVGPLKWMSPEAIQKSEYSTKSDVFSFAVTVWEIITVQDPWPGMSGVDAAIAVTLGDRMPIPEGVEPGMADLIEQCWQAEPDRRPNFKNIAQMLSCNTEKEAASDEVQVFQRSTSDESDISQAAPEYEPLSQNTNYTTPLGQV</sequence>
<dbReference type="Proteomes" id="UP000241769">
    <property type="component" value="Unassembled WGS sequence"/>
</dbReference>
<dbReference type="SUPFAM" id="SSF52047">
    <property type="entry name" value="RNI-like"/>
    <property type="match status" value="2"/>
</dbReference>
<dbReference type="Gene3D" id="1.10.510.10">
    <property type="entry name" value="Transferase(Phosphotransferase) domain 1"/>
    <property type="match status" value="1"/>
</dbReference>
<dbReference type="InParanoid" id="A0A2P6P0C3"/>
<dbReference type="InterPro" id="IPR003591">
    <property type="entry name" value="Leu-rich_rpt_typical-subtyp"/>
</dbReference>
<evidence type="ECO:0000256" key="17">
    <source>
        <dbReference type="SAM" id="MobiDB-lite"/>
    </source>
</evidence>
<evidence type="ECO:0000256" key="8">
    <source>
        <dbReference type="ARBA" id="ARBA00022741"/>
    </source>
</evidence>
<feature type="chain" id="PRO_5015141915" evidence="19">
    <location>
        <begin position="20"/>
        <end position="1409"/>
    </location>
</feature>
<dbReference type="FunFam" id="3.30.200.20:FF:000180">
    <property type="entry name" value="serine/threonine-protein kinase STY46-like"/>
    <property type="match status" value="1"/>
</dbReference>
<keyword evidence="9 21" id="KW-0418">Kinase</keyword>
<evidence type="ECO:0000256" key="3">
    <source>
        <dbReference type="ARBA" id="ARBA00022614"/>
    </source>
</evidence>
<dbReference type="Pfam" id="PF00560">
    <property type="entry name" value="LRR_1"/>
    <property type="match status" value="2"/>
</dbReference>
<feature type="region of interest" description="Disordered" evidence="17">
    <location>
        <begin position="1377"/>
        <end position="1409"/>
    </location>
</feature>
<dbReference type="InterPro" id="IPR001245">
    <property type="entry name" value="Ser-Thr/Tyr_kinase_cat_dom"/>
</dbReference>
<keyword evidence="14" id="KW-0325">Glycoprotein</keyword>
<dbReference type="SUPFAM" id="SSF56112">
    <property type="entry name" value="Protein kinase-like (PK-like)"/>
    <property type="match status" value="1"/>
</dbReference>
<evidence type="ECO:0000256" key="18">
    <source>
        <dbReference type="SAM" id="Phobius"/>
    </source>
</evidence>
<keyword evidence="8 16" id="KW-0547">Nucleotide-binding</keyword>
<dbReference type="SMART" id="SM00365">
    <property type="entry name" value="LRR_SD22"/>
    <property type="match status" value="6"/>
</dbReference>
<evidence type="ECO:0000256" key="16">
    <source>
        <dbReference type="PROSITE-ProRule" id="PRU10141"/>
    </source>
</evidence>
<keyword evidence="13 21" id="KW-0675">Receptor</keyword>
<evidence type="ECO:0000256" key="10">
    <source>
        <dbReference type="ARBA" id="ARBA00022840"/>
    </source>
</evidence>
<dbReference type="PROSITE" id="PS51450">
    <property type="entry name" value="LRR"/>
    <property type="match status" value="2"/>
</dbReference>
<evidence type="ECO:0000313" key="21">
    <source>
        <dbReference type="EMBL" id="PRP89652.1"/>
    </source>
</evidence>
<dbReference type="GO" id="GO:0004713">
    <property type="term" value="F:protein tyrosine kinase activity"/>
    <property type="evidence" value="ECO:0007669"/>
    <property type="project" value="InterPro"/>
</dbReference>
<feature type="domain" description="Protein kinase" evidence="20">
    <location>
        <begin position="1101"/>
        <end position="1360"/>
    </location>
</feature>
<evidence type="ECO:0000256" key="6">
    <source>
        <dbReference type="ARBA" id="ARBA00022729"/>
    </source>
</evidence>
<evidence type="ECO:0000256" key="4">
    <source>
        <dbReference type="ARBA" id="ARBA00022679"/>
    </source>
</evidence>
<dbReference type="PANTHER" id="PTHR48052">
    <property type="entry name" value="UNNAMED PRODUCT"/>
    <property type="match status" value="1"/>
</dbReference>
<keyword evidence="3" id="KW-0433">Leucine-rich repeat</keyword>
<dbReference type="GO" id="GO:0012505">
    <property type="term" value="C:endomembrane system"/>
    <property type="evidence" value="ECO:0007669"/>
    <property type="project" value="UniProtKB-SubCell"/>
</dbReference>
<evidence type="ECO:0000256" key="1">
    <source>
        <dbReference type="ARBA" id="ARBA00004236"/>
    </source>
</evidence>
<dbReference type="OrthoDB" id="203401at2759"/>
<gene>
    <name evidence="21" type="ORF">PROFUN_00916</name>
</gene>
<dbReference type="PROSITE" id="PS50011">
    <property type="entry name" value="PROTEIN_KINASE_DOM"/>
    <property type="match status" value="1"/>
</dbReference>
<reference evidence="21 22" key="1">
    <citation type="journal article" date="2018" name="Genome Biol. Evol.">
        <title>Multiple Roots of Fruiting Body Formation in Amoebozoa.</title>
        <authorList>
            <person name="Hillmann F."/>
            <person name="Forbes G."/>
            <person name="Novohradska S."/>
            <person name="Ferling I."/>
            <person name="Riege K."/>
            <person name="Groth M."/>
            <person name="Westermann M."/>
            <person name="Marz M."/>
            <person name="Spaller T."/>
            <person name="Winckler T."/>
            <person name="Schaap P."/>
            <person name="Glockner G."/>
        </authorList>
    </citation>
    <scope>NUCLEOTIDE SEQUENCE [LARGE SCALE GENOMIC DNA]</scope>
    <source>
        <strain evidence="21 22">Jena</strain>
    </source>
</reference>
<evidence type="ECO:0000256" key="9">
    <source>
        <dbReference type="ARBA" id="ARBA00022777"/>
    </source>
</evidence>
<accession>A0A2P6P0C3</accession>
<keyword evidence="22" id="KW-1185">Reference proteome</keyword>
<feature type="compositionally biased region" description="Polar residues" evidence="17">
    <location>
        <begin position="1396"/>
        <end position="1409"/>
    </location>
</feature>
<feature type="binding site" evidence="16">
    <location>
        <position position="1128"/>
    </location>
    <ligand>
        <name>ATP</name>
        <dbReference type="ChEBI" id="CHEBI:30616"/>
    </ligand>
</feature>
<dbReference type="GO" id="GO:0005886">
    <property type="term" value="C:plasma membrane"/>
    <property type="evidence" value="ECO:0007669"/>
    <property type="project" value="UniProtKB-SubCell"/>
</dbReference>
<feature type="transmembrane region" description="Helical" evidence="18">
    <location>
        <begin position="1042"/>
        <end position="1065"/>
    </location>
</feature>
<protein>
    <submittedName>
        <fullName evidence="21">LRR receptor-like serine/threonine-protein kinase GSO2-like</fullName>
    </submittedName>
</protein>
<evidence type="ECO:0000256" key="12">
    <source>
        <dbReference type="ARBA" id="ARBA00023136"/>
    </source>
</evidence>
<keyword evidence="4" id="KW-0808">Transferase</keyword>
<dbReference type="PROSITE" id="PS00107">
    <property type="entry name" value="PROTEIN_KINASE_ATP"/>
    <property type="match status" value="1"/>
</dbReference>
<dbReference type="Pfam" id="PF13855">
    <property type="entry name" value="LRR_8"/>
    <property type="match status" value="2"/>
</dbReference>
<dbReference type="InterPro" id="IPR011009">
    <property type="entry name" value="Kinase-like_dom_sf"/>
</dbReference>
<dbReference type="Gene3D" id="3.30.200.20">
    <property type="entry name" value="Phosphorylase Kinase, domain 1"/>
    <property type="match status" value="1"/>
</dbReference>